<protein>
    <recommendedName>
        <fullName evidence="1">Defective in cullin neddylation protein</fullName>
    </recommendedName>
</protein>
<dbReference type="AlphaFoldDB" id="A0A4Q9MTS7"/>
<dbReference type="Gene3D" id="1.10.238.10">
    <property type="entry name" value="EF-hand"/>
    <property type="match status" value="1"/>
</dbReference>
<evidence type="ECO:0000259" key="2">
    <source>
        <dbReference type="PROSITE" id="PS51229"/>
    </source>
</evidence>
<accession>A0A4Q9MTS7</accession>
<dbReference type="InterPro" id="IPR014764">
    <property type="entry name" value="DCN-prot"/>
</dbReference>
<dbReference type="Gene3D" id="1.10.238.200">
    <property type="entry name" value="Cullin, PONY binding domain"/>
    <property type="match status" value="1"/>
</dbReference>
<comment type="function">
    <text evidence="1">Neddylation of cullins play an essential role in the regulation of SCF-type complexes activity.</text>
</comment>
<dbReference type="Proteomes" id="UP000292957">
    <property type="component" value="Unassembled WGS sequence"/>
</dbReference>
<dbReference type="OrthoDB" id="27198at2759"/>
<dbReference type="Pfam" id="PF03556">
    <property type="entry name" value="Cullin_binding"/>
    <property type="match status" value="1"/>
</dbReference>
<name>A0A4Q9MTS7_9APHY</name>
<dbReference type="InterPro" id="IPR042460">
    <property type="entry name" value="DCN1-like_PONY"/>
</dbReference>
<evidence type="ECO:0000256" key="1">
    <source>
        <dbReference type="RuleBase" id="RU410713"/>
    </source>
</evidence>
<proteinExistence type="predicted"/>
<dbReference type="GO" id="GO:0000151">
    <property type="term" value="C:ubiquitin ligase complex"/>
    <property type="evidence" value="ECO:0007669"/>
    <property type="project" value="TreeGrafter"/>
</dbReference>
<dbReference type="GO" id="GO:0032182">
    <property type="term" value="F:ubiquitin-like protein binding"/>
    <property type="evidence" value="ECO:0007669"/>
    <property type="project" value="TreeGrafter"/>
</dbReference>
<dbReference type="EMBL" id="ML143400">
    <property type="protein sequence ID" value="TBU31249.1"/>
    <property type="molecule type" value="Genomic_DNA"/>
</dbReference>
<sequence length="297" mass="32984">MSSKARAKESKEMDALTAQFSAVTGASSKDARRYLTKFRRLDQALDAYYNDPHAGKPVASTSKLNALFDKYKDDDGDDITVDGTIKLCEDLAVNPEDVVLLAVAYELKSPAMGQWQRKGWTDGWKQLGVDTIDGFKTTLATLRQQLATDTGYFRNVYNYTFEFSRPPGQRSLGLDMAQGFWALLIPHGLAGGALSHITAVPPGQDEDGDEIMDGTAGRSAVAGAADEEGWGEKHTQWWFEFLESSGVKGVSKDVWQMFLEFVRTIDAKFEKYDVEGSWPSTIDDFVEYAKERIARGE</sequence>
<dbReference type="PANTHER" id="PTHR12281">
    <property type="entry name" value="RP42 RELATED"/>
    <property type="match status" value="1"/>
</dbReference>
<gene>
    <name evidence="3" type="ORF">BD311DRAFT_132911</name>
</gene>
<dbReference type="PANTHER" id="PTHR12281:SF31">
    <property type="entry name" value="DCN1-LIKE PROTEIN 3"/>
    <property type="match status" value="1"/>
</dbReference>
<dbReference type="Pfam" id="PF14555">
    <property type="entry name" value="UBA_4"/>
    <property type="match status" value="1"/>
</dbReference>
<organism evidence="3">
    <name type="scientific">Dichomitus squalens</name>
    <dbReference type="NCBI Taxonomy" id="114155"/>
    <lineage>
        <taxon>Eukaryota</taxon>
        <taxon>Fungi</taxon>
        <taxon>Dikarya</taxon>
        <taxon>Basidiomycota</taxon>
        <taxon>Agaricomycotina</taxon>
        <taxon>Agaricomycetes</taxon>
        <taxon>Polyporales</taxon>
        <taxon>Polyporaceae</taxon>
        <taxon>Dichomitus</taxon>
    </lineage>
</organism>
<dbReference type="Gene3D" id="1.10.8.10">
    <property type="entry name" value="DNA helicase RuvA subunit, C-terminal domain"/>
    <property type="match status" value="1"/>
</dbReference>
<reference evidence="3" key="1">
    <citation type="submission" date="2019-01" db="EMBL/GenBank/DDBJ databases">
        <title>Draft genome sequences of three monokaryotic isolates of the white-rot basidiomycete fungus Dichomitus squalens.</title>
        <authorList>
            <consortium name="DOE Joint Genome Institute"/>
            <person name="Lopez S.C."/>
            <person name="Andreopoulos B."/>
            <person name="Pangilinan J."/>
            <person name="Lipzen A."/>
            <person name="Riley R."/>
            <person name="Ahrendt S."/>
            <person name="Ng V."/>
            <person name="Barry K."/>
            <person name="Daum C."/>
            <person name="Grigoriev I.V."/>
            <person name="Hilden K.S."/>
            <person name="Makela M.R."/>
            <person name="de Vries R.P."/>
        </authorList>
    </citation>
    <scope>NUCLEOTIDE SEQUENCE [LARGE SCALE GENOMIC DNA]</scope>
    <source>
        <strain evidence="3">OM18370.1</strain>
    </source>
</reference>
<dbReference type="GO" id="GO:0097602">
    <property type="term" value="F:cullin family protein binding"/>
    <property type="evidence" value="ECO:0007669"/>
    <property type="project" value="TreeGrafter"/>
</dbReference>
<feature type="domain" description="DCUN1" evidence="2">
    <location>
        <begin position="59"/>
        <end position="290"/>
    </location>
</feature>
<dbReference type="PROSITE" id="PS51229">
    <property type="entry name" value="DCUN1"/>
    <property type="match status" value="1"/>
</dbReference>
<evidence type="ECO:0000313" key="3">
    <source>
        <dbReference type="EMBL" id="TBU31249.1"/>
    </source>
</evidence>
<dbReference type="InterPro" id="IPR005176">
    <property type="entry name" value="PONY_dom"/>
</dbReference>
<dbReference type="GO" id="GO:0031624">
    <property type="term" value="F:ubiquitin conjugating enzyme binding"/>
    <property type="evidence" value="ECO:0007669"/>
    <property type="project" value="TreeGrafter"/>
</dbReference>
<dbReference type="GO" id="GO:0045116">
    <property type="term" value="P:protein neddylation"/>
    <property type="evidence" value="ECO:0007669"/>
    <property type="project" value="TreeGrafter"/>
</dbReference>